<organism evidence="1">
    <name type="scientific">Anguilla anguilla</name>
    <name type="common">European freshwater eel</name>
    <name type="synonym">Muraena anguilla</name>
    <dbReference type="NCBI Taxonomy" id="7936"/>
    <lineage>
        <taxon>Eukaryota</taxon>
        <taxon>Metazoa</taxon>
        <taxon>Chordata</taxon>
        <taxon>Craniata</taxon>
        <taxon>Vertebrata</taxon>
        <taxon>Euteleostomi</taxon>
        <taxon>Actinopterygii</taxon>
        <taxon>Neopterygii</taxon>
        <taxon>Teleostei</taxon>
        <taxon>Anguilliformes</taxon>
        <taxon>Anguillidae</taxon>
        <taxon>Anguilla</taxon>
    </lineage>
</organism>
<evidence type="ECO:0000313" key="1">
    <source>
        <dbReference type="EMBL" id="JAH98460.1"/>
    </source>
</evidence>
<protein>
    <submittedName>
        <fullName evidence="1">Uncharacterized protein</fullName>
    </submittedName>
</protein>
<name>A0A0E9X9D4_ANGAN</name>
<dbReference type="AlphaFoldDB" id="A0A0E9X9D4"/>
<accession>A0A0E9X9D4</accession>
<proteinExistence type="predicted"/>
<reference evidence="1" key="2">
    <citation type="journal article" date="2015" name="Fish Shellfish Immunol.">
        <title>Early steps in the European eel (Anguilla anguilla)-Vibrio vulnificus interaction in the gills: Role of the RtxA13 toxin.</title>
        <authorList>
            <person name="Callol A."/>
            <person name="Pajuelo D."/>
            <person name="Ebbesson L."/>
            <person name="Teles M."/>
            <person name="MacKenzie S."/>
            <person name="Amaro C."/>
        </authorList>
    </citation>
    <scope>NUCLEOTIDE SEQUENCE</scope>
</reference>
<dbReference type="EMBL" id="GBXM01010117">
    <property type="protein sequence ID" value="JAH98460.1"/>
    <property type="molecule type" value="Transcribed_RNA"/>
</dbReference>
<reference evidence="1" key="1">
    <citation type="submission" date="2014-11" db="EMBL/GenBank/DDBJ databases">
        <authorList>
            <person name="Amaro Gonzalez C."/>
        </authorList>
    </citation>
    <scope>NUCLEOTIDE SEQUENCE</scope>
</reference>
<sequence length="59" mass="6535">MGYAGLDAPVQILHNIAKMTALSLLLSSGDAFINVTMSMSHFVKTWNKKTYINKLHSKP</sequence>